<name>A0A7H0LPY1_9SPHN</name>
<evidence type="ECO:0000313" key="3">
    <source>
        <dbReference type="EMBL" id="QNQ11734.1"/>
    </source>
</evidence>
<feature type="domain" description="CBU-0592-like" evidence="2">
    <location>
        <begin position="6"/>
        <end position="78"/>
    </location>
</feature>
<dbReference type="AlphaFoldDB" id="A0A7H0LPY1"/>
<keyword evidence="1" id="KW-0812">Transmembrane</keyword>
<accession>A0A7H0LPY1</accession>
<dbReference type="InterPro" id="IPR058058">
    <property type="entry name" value="CBU_0592-like"/>
</dbReference>
<keyword evidence="4" id="KW-1185">Reference proteome</keyword>
<sequence>MIIAIEIVGWTGAILILVAYLMVSAGRLTGQSAVFQWMNLVGAACFIVNSGWHGALPSTVLNILWLLIGIVALWRIARSAGRTKLQPGSGQPSSGERQ</sequence>
<evidence type="ECO:0000313" key="4">
    <source>
        <dbReference type="Proteomes" id="UP000516148"/>
    </source>
</evidence>
<dbReference type="Proteomes" id="UP000516148">
    <property type="component" value="Chromosome"/>
</dbReference>
<evidence type="ECO:0000259" key="2">
    <source>
        <dbReference type="Pfam" id="PF26604"/>
    </source>
</evidence>
<gene>
    <name evidence="3" type="ORF">H3Z74_11695</name>
</gene>
<protein>
    <recommendedName>
        <fullName evidence="2">CBU-0592-like domain-containing protein</fullName>
    </recommendedName>
</protein>
<dbReference type="Pfam" id="PF26604">
    <property type="entry name" value="CBU_0592"/>
    <property type="match status" value="1"/>
</dbReference>
<feature type="transmembrane region" description="Helical" evidence="1">
    <location>
        <begin position="7"/>
        <end position="28"/>
    </location>
</feature>
<evidence type="ECO:0000256" key="1">
    <source>
        <dbReference type="SAM" id="Phobius"/>
    </source>
</evidence>
<proteinExistence type="predicted"/>
<keyword evidence="1" id="KW-1133">Transmembrane helix</keyword>
<dbReference type="KEGG" id="spap:H3Z74_11695"/>
<keyword evidence="1" id="KW-0472">Membrane</keyword>
<reference evidence="3 4" key="1">
    <citation type="submission" date="2020-09" db="EMBL/GenBank/DDBJ databases">
        <title>Sphingomonas sp., a new species isolated from pork steak.</title>
        <authorList>
            <person name="Heidler von Heilborn D."/>
        </authorList>
    </citation>
    <scope>NUCLEOTIDE SEQUENCE [LARGE SCALE GENOMIC DNA]</scope>
    <source>
        <strain evidence="4">S8-3T</strain>
    </source>
</reference>
<dbReference type="NCBIfam" id="NF047864">
    <property type="entry name" value="CBU_0592_membra"/>
    <property type="match status" value="1"/>
</dbReference>
<dbReference type="RefSeq" id="WP_187764039.1">
    <property type="nucleotide sequence ID" value="NZ_CP061038.1"/>
</dbReference>
<dbReference type="EMBL" id="CP061038">
    <property type="protein sequence ID" value="QNQ11734.1"/>
    <property type="molecule type" value="Genomic_DNA"/>
</dbReference>
<feature type="transmembrane region" description="Helical" evidence="1">
    <location>
        <begin position="59"/>
        <end position="77"/>
    </location>
</feature>
<organism evidence="3 4">
    <name type="scientific">Sphingomonas alpina</name>
    <dbReference type="NCBI Taxonomy" id="653931"/>
    <lineage>
        <taxon>Bacteria</taxon>
        <taxon>Pseudomonadati</taxon>
        <taxon>Pseudomonadota</taxon>
        <taxon>Alphaproteobacteria</taxon>
        <taxon>Sphingomonadales</taxon>
        <taxon>Sphingomonadaceae</taxon>
        <taxon>Sphingomonas</taxon>
    </lineage>
</organism>